<dbReference type="HOGENOM" id="CLU_152574_1_0_11"/>
<keyword evidence="1" id="KW-0812">Transmembrane</keyword>
<keyword evidence="1" id="KW-1133">Transmembrane helix</keyword>
<sequence>MAEPDTVELSVPAEPTRARVRVWRGLTGALVAGWGAVVVVLVVAQVVAWSGGGEGPGAFELVGHAVGLVFAGGAQFVAERSDGVRAGAAGAAIALLTLVMLWVFWWS</sequence>
<reference evidence="2 3" key="1">
    <citation type="journal article" date="2012" name="Stand. Genomic Sci.">
        <title>Genome sequence of the soil bacterium Saccharomonospora azurea type strain (NA-128(T)).</title>
        <authorList>
            <person name="Klenk H.P."/>
            <person name="Held B."/>
            <person name="Lucas S."/>
            <person name="Lapidus A."/>
            <person name="Copeland A."/>
            <person name="Hammon N."/>
            <person name="Pitluck S."/>
            <person name="Goodwin L.A."/>
            <person name="Han C."/>
            <person name="Tapia R."/>
            <person name="Brambilla E.M."/>
            <person name="Potter G."/>
            <person name="Land M."/>
            <person name="Ivanova N."/>
            <person name="Rohde M."/>
            <person name="Goker M."/>
            <person name="Detter J.C."/>
            <person name="Kyrpides N.C."/>
            <person name="Woyke T."/>
        </authorList>
    </citation>
    <scope>NUCLEOTIDE SEQUENCE [LARGE SCALE GENOMIC DNA]</scope>
    <source>
        <strain evidence="2 3">NA-128</strain>
    </source>
</reference>
<keyword evidence="3" id="KW-1185">Reference proteome</keyword>
<name>H8G7J6_9PSEU</name>
<dbReference type="EMBL" id="CM001466">
    <property type="protein sequence ID" value="EHY90359.1"/>
    <property type="molecule type" value="Genomic_DNA"/>
</dbReference>
<feature type="transmembrane region" description="Helical" evidence="1">
    <location>
        <begin position="61"/>
        <end position="78"/>
    </location>
</feature>
<feature type="transmembrane region" description="Helical" evidence="1">
    <location>
        <begin position="85"/>
        <end position="105"/>
    </location>
</feature>
<keyword evidence="1" id="KW-0472">Membrane</keyword>
<accession>H8G7J6</accession>
<evidence type="ECO:0000313" key="2">
    <source>
        <dbReference type="EMBL" id="EHY90359.1"/>
    </source>
</evidence>
<gene>
    <name evidence="2" type="ORF">SacazDRAFT_03486</name>
</gene>
<dbReference type="Proteomes" id="UP000004705">
    <property type="component" value="Chromosome"/>
</dbReference>
<organism evidence="2 3">
    <name type="scientific">Saccharomonospora azurea NA-128</name>
    <dbReference type="NCBI Taxonomy" id="882081"/>
    <lineage>
        <taxon>Bacteria</taxon>
        <taxon>Bacillati</taxon>
        <taxon>Actinomycetota</taxon>
        <taxon>Actinomycetes</taxon>
        <taxon>Pseudonocardiales</taxon>
        <taxon>Pseudonocardiaceae</taxon>
        <taxon>Saccharomonospora</taxon>
    </lineage>
</organism>
<dbReference type="AlphaFoldDB" id="H8G7J6"/>
<feature type="transmembrane region" description="Helical" evidence="1">
    <location>
        <begin position="26"/>
        <end position="49"/>
    </location>
</feature>
<evidence type="ECO:0000313" key="3">
    <source>
        <dbReference type="Proteomes" id="UP000004705"/>
    </source>
</evidence>
<dbReference type="OrthoDB" id="3557252at2"/>
<dbReference type="RefSeq" id="WP_005443708.1">
    <property type="nucleotide sequence ID" value="NZ_CM001466.1"/>
</dbReference>
<evidence type="ECO:0000256" key="1">
    <source>
        <dbReference type="SAM" id="Phobius"/>
    </source>
</evidence>
<protein>
    <submittedName>
        <fullName evidence="2">Uncharacterized protein</fullName>
    </submittedName>
</protein>
<proteinExistence type="predicted"/>